<name>A0A8S2LF36_9BILA</name>
<dbReference type="Proteomes" id="UP000682733">
    <property type="component" value="Unassembled WGS sequence"/>
</dbReference>
<sequence length="18" mass="2190">MHMNQSQEMILRVLWSEG</sequence>
<proteinExistence type="predicted"/>
<dbReference type="AlphaFoldDB" id="A0A8S2LF36"/>
<gene>
    <name evidence="1" type="ORF">TMI583_LOCUS20184</name>
</gene>
<protein>
    <submittedName>
        <fullName evidence="1">Uncharacterized protein</fullName>
    </submittedName>
</protein>
<feature type="non-terminal residue" evidence="1">
    <location>
        <position position="18"/>
    </location>
</feature>
<dbReference type="EMBL" id="CAJOBA010015084">
    <property type="protein sequence ID" value="CAF3886271.1"/>
    <property type="molecule type" value="Genomic_DNA"/>
</dbReference>
<accession>A0A8S2LF36</accession>
<comment type="caution">
    <text evidence="1">The sequence shown here is derived from an EMBL/GenBank/DDBJ whole genome shotgun (WGS) entry which is preliminary data.</text>
</comment>
<evidence type="ECO:0000313" key="1">
    <source>
        <dbReference type="EMBL" id="CAF3886271.1"/>
    </source>
</evidence>
<organism evidence="1 2">
    <name type="scientific">Didymodactylos carnosus</name>
    <dbReference type="NCBI Taxonomy" id="1234261"/>
    <lineage>
        <taxon>Eukaryota</taxon>
        <taxon>Metazoa</taxon>
        <taxon>Spiralia</taxon>
        <taxon>Gnathifera</taxon>
        <taxon>Rotifera</taxon>
        <taxon>Eurotatoria</taxon>
        <taxon>Bdelloidea</taxon>
        <taxon>Philodinida</taxon>
        <taxon>Philodinidae</taxon>
        <taxon>Didymodactylos</taxon>
    </lineage>
</organism>
<evidence type="ECO:0000313" key="2">
    <source>
        <dbReference type="Proteomes" id="UP000682733"/>
    </source>
</evidence>
<reference evidence="1" key="1">
    <citation type="submission" date="2021-02" db="EMBL/GenBank/DDBJ databases">
        <authorList>
            <person name="Nowell W R."/>
        </authorList>
    </citation>
    <scope>NUCLEOTIDE SEQUENCE</scope>
</reference>